<comment type="caution">
    <text evidence="1">The sequence shown here is derived from an EMBL/GenBank/DDBJ whole genome shotgun (WGS) entry which is preliminary data.</text>
</comment>
<accession>A0ABP7FBE6</accession>
<evidence type="ECO:0000313" key="2">
    <source>
        <dbReference type="Proteomes" id="UP001500908"/>
    </source>
</evidence>
<reference evidence="2" key="1">
    <citation type="journal article" date="2019" name="Int. J. Syst. Evol. Microbiol.">
        <title>The Global Catalogue of Microorganisms (GCM) 10K type strain sequencing project: providing services to taxonomists for standard genome sequencing and annotation.</title>
        <authorList>
            <consortium name="The Broad Institute Genomics Platform"/>
            <consortium name="The Broad Institute Genome Sequencing Center for Infectious Disease"/>
            <person name="Wu L."/>
            <person name="Ma J."/>
        </authorList>
    </citation>
    <scope>NUCLEOTIDE SEQUENCE [LARGE SCALE GENOMIC DNA]</scope>
    <source>
        <strain evidence="2">JCM 17137</strain>
    </source>
</reference>
<dbReference type="EMBL" id="BAABDD010000004">
    <property type="protein sequence ID" value="GAA3733363.1"/>
    <property type="molecule type" value="Genomic_DNA"/>
</dbReference>
<proteinExistence type="predicted"/>
<protein>
    <recommendedName>
        <fullName evidence="3">Transposase</fullName>
    </recommendedName>
</protein>
<dbReference type="Proteomes" id="UP001500908">
    <property type="component" value="Unassembled WGS sequence"/>
</dbReference>
<evidence type="ECO:0008006" key="3">
    <source>
        <dbReference type="Google" id="ProtNLM"/>
    </source>
</evidence>
<keyword evidence="2" id="KW-1185">Reference proteome</keyword>
<evidence type="ECO:0000313" key="1">
    <source>
        <dbReference type="EMBL" id="GAA3733363.1"/>
    </source>
</evidence>
<organism evidence="1 2">
    <name type="scientific">Salinactinospora qingdaonensis</name>
    <dbReference type="NCBI Taxonomy" id="702744"/>
    <lineage>
        <taxon>Bacteria</taxon>
        <taxon>Bacillati</taxon>
        <taxon>Actinomycetota</taxon>
        <taxon>Actinomycetes</taxon>
        <taxon>Streptosporangiales</taxon>
        <taxon>Nocardiopsidaceae</taxon>
        <taxon>Salinactinospora</taxon>
    </lineage>
</organism>
<sequence>MNMVAGHDEDLAAEATRTRNRLRGLLTQLHPALERVLGPRTDHPAVLTLLERYPSPERIRRAGRSRLVESIRPHALAGCQRGGVHRPA</sequence>
<gene>
    <name evidence="1" type="ORF">GCM10022402_12280</name>
</gene>
<name>A0ABP7FBE6_9ACTN</name>